<reference evidence="1 2" key="1">
    <citation type="journal article" date="2024" name="Ann. Entomol. Soc. Am.">
        <title>Genomic analyses of the southern and eastern yellowjacket wasps (Hymenoptera: Vespidae) reveal evolutionary signatures of social life.</title>
        <authorList>
            <person name="Catto M.A."/>
            <person name="Caine P.B."/>
            <person name="Orr S.E."/>
            <person name="Hunt B.G."/>
            <person name="Goodisman M.A.D."/>
        </authorList>
    </citation>
    <scope>NUCLEOTIDE SEQUENCE [LARGE SCALE GENOMIC DNA]</scope>
    <source>
        <strain evidence="1">232</strain>
        <tissue evidence="1">Head and thorax</tissue>
    </source>
</reference>
<accession>A0ABD2CKH2</accession>
<comment type="caution">
    <text evidence="1">The sequence shown here is derived from an EMBL/GenBank/DDBJ whole genome shotgun (WGS) entry which is preliminary data.</text>
</comment>
<dbReference type="AlphaFoldDB" id="A0ABD2CKH2"/>
<gene>
    <name evidence="1" type="ORF">V1477_006177</name>
</gene>
<sequence>MNSACSQLGCACIVSGNRGRSFSMRVGPAKVIPFGDTNVTSANKFQKMKDDLKRKTSVQTEKVTLRIADVLHFMALNRKTKNRRKIERSLNVLNESFGSLIKPFNCCGFNY</sequence>
<proteinExistence type="predicted"/>
<protein>
    <submittedName>
        <fullName evidence="1">Uncharacterized protein</fullName>
    </submittedName>
</protein>
<evidence type="ECO:0000313" key="1">
    <source>
        <dbReference type="EMBL" id="KAL2745613.1"/>
    </source>
</evidence>
<evidence type="ECO:0000313" key="2">
    <source>
        <dbReference type="Proteomes" id="UP001607303"/>
    </source>
</evidence>
<dbReference type="EMBL" id="JAYRBN010000042">
    <property type="protein sequence ID" value="KAL2745613.1"/>
    <property type="molecule type" value="Genomic_DNA"/>
</dbReference>
<name>A0ABD2CKH2_VESMC</name>
<organism evidence="1 2">
    <name type="scientific">Vespula maculifrons</name>
    <name type="common">Eastern yellow jacket</name>
    <name type="synonym">Wasp</name>
    <dbReference type="NCBI Taxonomy" id="7453"/>
    <lineage>
        <taxon>Eukaryota</taxon>
        <taxon>Metazoa</taxon>
        <taxon>Ecdysozoa</taxon>
        <taxon>Arthropoda</taxon>
        <taxon>Hexapoda</taxon>
        <taxon>Insecta</taxon>
        <taxon>Pterygota</taxon>
        <taxon>Neoptera</taxon>
        <taxon>Endopterygota</taxon>
        <taxon>Hymenoptera</taxon>
        <taxon>Apocrita</taxon>
        <taxon>Aculeata</taxon>
        <taxon>Vespoidea</taxon>
        <taxon>Vespidae</taxon>
        <taxon>Vespinae</taxon>
        <taxon>Vespula</taxon>
    </lineage>
</organism>
<keyword evidence="2" id="KW-1185">Reference proteome</keyword>
<dbReference type="Proteomes" id="UP001607303">
    <property type="component" value="Unassembled WGS sequence"/>
</dbReference>